<dbReference type="RefSeq" id="WP_018576040.1">
    <property type="nucleotide sequence ID" value="NZ_KB892382.1"/>
</dbReference>
<name>A0A0W0YT28_9GAMM</name>
<proteinExistence type="predicted"/>
<dbReference type="AlphaFoldDB" id="A0A0W0YT28"/>
<evidence type="ECO:0000313" key="2">
    <source>
        <dbReference type="Proteomes" id="UP000054600"/>
    </source>
</evidence>
<keyword evidence="2" id="KW-1185">Reference proteome</keyword>
<organism evidence="1 2">
    <name type="scientific">Legionella shakespearei DSM 23087</name>
    <dbReference type="NCBI Taxonomy" id="1122169"/>
    <lineage>
        <taxon>Bacteria</taxon>
        <taxon>Pseudomonadati</taxon>
        <taxon>Pseudomonadota</taxon>
        <taxon>Gammaproteobacteria</taxon>
        <taxon>Legionellales</taxon>
        <taxon>Legionellaceae</taxon>
        <taxon>Legionella</taxon>
    </lineage>
</organism>
<dbReference type="EMBL" id="LNYW01000046">
    <property type="protein sequence ID" value="KTD60029.1"/>
    <property type="molecule type" value="Genomic_DNA"/>
</dbReference>
<gene>
    <name evidence="1" type="ORF">Lsha_1779</name>
</gene>
<reference evidence="1 2" key="1">
    <citation type="submission" date="2015-11" db="EMBL/GenBank/DDBJ databases">
        <title>Genomic analysis of 38 Legionella species identifies large and diverse effector repertoires.</title>
        <authorList>
            <person name="Burstein D."/>
            <person name="Amaro F."/>
            <person name="Zusman T."/>
            <person name="Lifshitz Z."/>
            <person name="Cohen O."/>
            <person name="Gilbert J.A."/>
            <person name="Pupko T."/>
            <person name="Shuman H.A."/>
            <person name="Segal G."/>
        </authorList>
    </citation>
    <scope>NUCLEOTIDE SEQUENCE [LARGE SCALE GENOMIC DNA]</scope>
    <source>
        <strain evidence="1 2">ATCC 49655</strain>
    </source>
</reference>
<comment type="caution">
    <text evidence="1">The sequence shown here is derived from an EMBL/GenBank/DDBJ whole genome shotgun (WGS) entry which is preliminary data.</text>
</comment>
<protein>
    <submittedName>
        <fullName evidence="1">Uncharacterized protein</fullName>
    </submittedName>
</protein>
<evidence type="ECO:0000313" key="1">
    <source>
        <dbReference type="EMBL" id="KTD60029.1"/>
    </source>
</evidence>
<dbReference type="PATRIC" id="fig|1122169.6.peg.2041"/>
<accession>A0A0W0YT28</accession>
<sequence length="416" mass="48562">MLPDLAPTNLAISTTTNSVAPTIPEPFIVISNLIGHMHKEYQSRIMTEIINRNVMAIAEEYAQRKSIECAERYIDALDKALVELNFIMAELDSDLINQYIKQIREKKIQLVLDIDKLNIAFMPSSYFRNISIGNMKDYLDRIEIRRRPNVFSIKMTDSGYFELFPPETFEYEVINYMNELIPIETKPFFMNLYLVGYPYLLTTRHERFSQATKEFSIFCTCIKNQEQPQSDLKTTIFIINHHGQIFRFPQSLQIFSGISIQSREYLKTLYQVSDVLKNSAHQYSAEEFAAFSFVLNHDLIPDAMQERVAMLRQNVQHNLEDKTKAEQALKIYAEEAEVFIAYLSTLTDYDDFYKIKMQSVKEELRCSFKSYDEYYSCALPEEHSFGFFSKVLTFFSKSSFSSRQEVSCNNPSITKM</sequence>
<dbReference type="Proteomes" id="UP000054600">
    <property type="component" value="Unassembled WGS sequence"/>
</dbReference>